<reference evidence="1" key="1">
    <citation type="journal article" date="2015" name="Nature">
        <title>Complex archaea that bridge the gap between prokaryotes and eukaryotes.</title>
        <authorList>
            <person name="Spang A."/>
            <person name="Saw J.H."/>
            <person name="Jorgensen S.L."/>
            <person name="Zaremba-Niedzwiedzka K."/>
            <person name="Martijn J."/>
            <person name="Lind A.E."/>
            <person name="van Eijk R."/>
            <person name="Schleper C."/>
            <person name="Guy L."/>
            <person name="Ettema T.J."/>
        </authorList>
    </citation>
    <scope>NUCLEOTIDE SEQUENCE</scope>
</reference>
<dbReference type="AlphaFoldDB" id="A0A0F9NKE2"/>
<protein>
    <submittedName>
        <fullName evidence="1">Uncharacterized protein</fullName>
    </submittedName>
</protein>
<accession>A0A0F9NKE2</accession>
<gene>
    <name evidence="1" type="ORF">LCGC14_0956300</name>
</gene>
<dbReference type="EMBL" id="LAZR01003433">
    <property type="protein sequence ID" value="KKN18379.1"/>
    <property type="molecule type" value="Genomic_DNA"/>
</dbReference>
<sequence length="45" mass="5409">MKLKLRRVVQLNESVCKDLEKLKIHPRQSYSEVIEILLKKNDNMQ</sequence>
<proteinExistence type="predicted"/>
<organism evidence="1">
    <name type="scientific">marine sediment metagenome</name>
    <dbReference type="NCBI Taxonomy" id="412755"/>
    <lineage>
        <taxon>unclassified sequences</taxon>
        <taxon>metagenomes</taxon>
        <taxon>ecological metagenomes</taxon>
    </lineage>
</organism>
<evidence type="ECO:0000313" key="1">
    <source>
        <dbReference type="EMBL" id="KKN18379.1"/>
    </source>
</evidence>
<name>A0A0F9NKE2_9ZZZZ</name>
<comment type="caution">
    <text evidence="1">The sequence shown here is derived from an EMBL/GenBank/DDBJ whole genome shotgun (WGS) entry which is preliminary data.</text>
</comment>